<keyword evidence="1" id="KW-0805">Transcription regulation</keyword>
<evidence type="ECO:0000313" key="6">
    <source>
        <dbReference type="Proteomes" id="UP000663525"/>
    </source>
</evidence>
<evidence type="ECO:0000256" key="1">
    <source>
        <dbReference type="ARBA" id="ARBA00023015"/>
    </source>
</evidence>
<feature type="domain" description="DmsR-like N-terminal" evidence="4">
    <location>
        <begin position="59"/>
        <end position="136"/>
    </location>
</feature>
<organism evidence="5 6">
    <name type="scientific">Halapricum desulfuricans</name>
    <dbReference type="NCBI Taxonomy" id="2841257"/>
    <lineage>
        <taxon>Archaea</taxon>
        <taxon>Methanobacteriati</taxon>
        <taxon>Methanobacteriota</taxon>
        <taxon>Stenosarchaea group</taxon>
        <taxon>Halobacteria</taxon>
        <taxon>Halobacteriales</taxon>
        <taxon>Haloarculaceae</taxon>
        <taxon>Halapricum</taxon>
    </lineage>
</organism>
<dbReference type="InterPro" id="IPR056433">
    <property type="entry name" value="DmsR-like_N"/>
</dbReference>
<dbReference type="GeneID" id="68856144"/>
<evidence type="ECO:0000259" key="4">
    <source>
        <dbReference type="Pfam" id="PF24277"/>
    </source>
</evidence>
<dbReference type="PANTHER" id="PTHR34236:SF1">
    <property type="entry name" value="DIMETHYL SULFOXIDE REDUCTASE TRANSCRIPTIONAL ACTIVATOR"/>
    <property type="match status" value="1"/>
</dbReference>
<dbReference type="RefSeq" id="WP_229113393.1">
    <property type="nucleotide sequence ID" value="NZ_CP064787.1"/>
</dbReference>
<dbReference type="Pfam" id="PF04967">
    <property type="entry name" value="HTH_10"/>
    <property type="match status" value="1"/>
</dbReference>
<evidence type="ECO:0000259" key="3">
    <source>
        <dbReference type="Pfam" id="PF04967"/>
    </source>
</evidence>
<feature type="domain" description="HTH bat-type" evidence="3">
    <location>
        <begin position="155"/>
        <end position="206"/>
    </location>
</feature>
<evidence type="ECO:0000313" key="5">
    <source>
        <dbReference type="EMBL" id="QSG06917.1"/>
    </source>
</evidence>
<name>A0A897N2I5_9EURY</name>
<dbReference type="EMBL" id="CP064787">
    <property type="protein sequence ID" value="QSG06917.1"/>
    <property type="molecule type" value="Genomic_DNA"/>
</dbReference>
<gene>
    <name evidence="5" type="ORF">HSR121_2597</name>
</gene>
<proteinExistence type="predicted"/>
<reference evidence="5" key="1">
    <citation type="submission" date="2020-11" db="EMBL/GenBank/DDBJ databases">
        <title>Carbohydrate-dependent, anaerobic sulfur respiration: A novel catabolism in halophilic archaea.</title>
        <authorList>
            <person name="Sorokin D.Y."/>
            <person name="Messina E."/>
            <person name="Smedile F."/>
            <person name="La Cono V."/>
            <person name="Hallsworth J.E."/>
            <person name="Yakimov M.M."/>
        </authorList>
    </citation>
    <scope>NUCLEOTIDE SEQUENCE</scope>
    <source>
        <strain evidence="5">HSR12-1</strain>
    </source>
</reference>
<sequence length="216" mass="23869">MSDAPAFESVTDPAEIEPGETRDLWVMLRVYVGGDCPLTRVTGDVENVDLQQMHGECRATIVTREDDDVSVLQTRQEMGQDCISQVFHQHGCVPHVVDADEDSITVTVYPDSRETIPDLVDSIQDLGYVLDIERLVGVSPELIGDSTVLCDLSVLTEKQREAVELAVARGYYARDGDVDMASMADELDISKSALSRRLKSAEAKLMLEFISQSRDC</sequence>
<dbReference type="InterPro" id="IPR007050">
    <property type="entry name" value="HTH_bacterioopsin"/>
</dbReference>
<dbReference type="Pfam" id="PF24277">
    <property type="entry name" value="DmsR_N"/>
    <property type="match status" value="1"/>
</dbReference>
<dbReference type="AlphaFoldDB" id="A0A897N2I5"/>
<dbReference type="Proteomes" id="UP000663525">
    <property type="component" value="Chromosome"/>
</dbReference>
<protein>
    <submittedName>
        <fullName evidence="5">Transcriptional regulator, contains HTH domain</fullName>
    </submittedName>
</protein>
<keyword evidence="2" id="KW-0804">Transcription</keyword>
<accession>A0A897N2I5</accession>
<evidence type="ECO:0000256" key="2">
    <source>
        <dbReference type="ARBA" id="ARBA00023163"/>
    </source>
</evidence>
<dbReference type="PANTHER" id="PTHR34236">
    <property type="entry name" value="DIMETHYL SULFOXIDE REDUCTASE TRANSCRIPTIONAL ACTIVATOR"/>
    <property type="match status" value="1"/>
</dbReference>